<dbReference type="InterPro" id="IPR041073">
    <property type="entry name" value="MobL"/>
</dbReference>
<sequence>MANSSSIVLVCNFSVGNRHSGKGKQKKSATLESFVDYMARQEALRKSEKKNGLSDDELEEMKRIEKALEKISISDEPDQEGVVKDVLQIEKYIDYMARKKALVDKGNEEVLGGAFSSWKRHMTQEDVKGIKKMVVKAKKNNAVMYRDVLSFDNNFLIEEGYLDPKTNKLDEEAMYRAVTEMTGVCSEQEKLSNNFWFGAIHRNTDNIHIHVTLMENVNTRRIVDFEDQLEARGMRKKSTIDSMKHAVGNSLLNQKKELSRISELRSSVPKEFSNELKNGLMGIYISQEDHKDKNLIIHNLVKSLKEEIPRNVRGYNELPEETRIKINVVTKSLTKNNAGRKEYLDNARVMDDLYKKTYGDSHKANSFYENREQILNERLGNAFVREMKNVKNSESKKLSGGDLKKMLLEKNRTYNPIGKPNLKTKVGEERYKEFVKKVESNRLVKEEREKSINKVVTKNLNRKDFKKVDRAINDDSEMNSAEQDYEEMIRKVEREKYLREQGFEM</sequence>
<evidence type="ECO:0000313" key="2">
    <source>
        <dbReference type="Proteomes" id="UP000195918"/>
    </source>
</evidence>
<proteinExistence type="predicted"/>
<organism evidence="1 2">
    <name type="scientific">Vagococcus fluvialis bH819</name>
    <dbReference type="NCBI Taxonomy" id="1255619"/>
    <lineage>
        <taxon>Bacteria</taxon>
        <taxon>Bacillati</taxon>
        <taxon>Bacillota</taxon>
        <taxon>Bacilli</taxon>
        <taxon>Lactobacillales</taxon>
        <taxon>Enterococcaceae</taxon>
        <taxon>Vagococcus</taxon>
    </lineage>
</organism>
<dbReference type="RefSeq" id="WP_086952691.1">
    <property type="nucleotide sequence ID" value="NZ_FWFD01000019.1"/>
</dbReference>
<reference evidence="2" key="1">
    <citation type="submission" date="2017-02" db="EMBL/GenBank/DDBJ databases">
        <authorList>
            <person name="Dridi B."/>
        </authorList>
    </citation>
    <scope>NUCLEOTIDE SEQUENCE [LARGE SCALE GENOMIC DNA]</scope>
    <source>
        <strain evidence="2">bH819</strain>
    </source>
</reference>
<dbReference type="NCBIfam" id="NF041498">
    <property type="entry name" value="MobP2"/>
    <property type="match status" value="1"/>
</dbReference>
<keyword evidence="2" id="KW-1185">Reference proteome</keyword>
<dbReference type="OrthoDB" id="3889159at2"/>
<name>A0A1X6WS56_9ENTE</name>
<protein>
    <submittedName>
        <fullName evidence="1">ATPase involved in DNA repair</fullName>
    </submittedName>
</protein>
<dbReference type="EMBL" id="FWFD01000019">
    <property type="protein sequence ID" value="SLM87072.1"/>
    <property type="molecule type" value="Genomic_DNA"/>
</dbReference>
<accession>A0A1X6WS56</accession>
<evidence type="ECO:0000313" key="1">
    <source>
        <dbReference type="EMBL" id="SLM87072.1"/>
    </source>
</evidence>
<dbReference type="AlphaFoldDB" id="A0A1X6WS56"/>
<gene>
    <name evidence="1" type="ORF">FM121_13320</name>
</gene>
<dbReference type="Pfam" id="PF18555">
    <property type="entry name" value="MobL"/>
    <property type="match status" value="1"/>
</dbReference>
<dbReference type="InterPro" id="IPR048101">
    <property type="entry name" value="MobP2"/>
</dbReference>
<dbReference type="Proteomes" id="UP000195918">
    <property type="component" value="Unassembled WGS sequence"/>
</dbReference>